<sequence>MALTRTNADSAILPAEHAPWSPWKSIDLDPDLPVIGFDAEAARRAILDQGLFLTQLPPKAPLKRVWP</sequence>
<name>A0ABS5EUM3_9PROT</name>
<dbReference type="RefSeq" id="WP_211851596.1">
    <property type="nucleotide sequence ID" value="NZ_JAAGBB010000006.1"/>
</dbReference>
<reference evidence="2" key="1">
    <citation type="journal article" date="2021" name="Syst. Appl. Microbiol.">
        <title>Roseomonas hellenica sp. nov., isolated from roots of wild-growing Alkanna tinctoria.</title>
        <authorList>
            <person name="Rat A."/>
            <person name="Naranjo H.D."/>
            <person name="Lebbe L."/>
            <person name="Cnockaert M."/>
            <person name="Krigas N."/>
            <person name="Grigoriadou K."/>
            <person name="Maloupa E."/>
            <person name="Willems A."/>
        </authorList>
    </citation>
    <scope>NUCLEOTIDE SEQUENCE [LARGE SCALE GENOMIC DNA]</scope>
    <source>
        <strain evidence="2">LMG 31523</strain>
    </source>
</reference>
<comment type="caution">
    <text evidence="1">The sequence shown here is derived from an EMBL/GenBank/DDBJ whole genome shotgun (WGS) entry which is preliminary data.</text>
</comment>
<gene>
    <name evidence="1" type="ORF">GXW71_06435</name>
</gene>
<accession>A0ABS5EUM3</accession>
<dbReference type="Proteomes" id="UP001196870">
    <property type="component" value="Unassembled WGS sequence"/>
</dbReference>
<evidence type="ECO:0000313" key="1">
    <source>
        <dbReference type="EMBL" id="MBR0663992.1"/>
    </source>
</evidence>
<keyword evidence="2" id="KW-1185">Reference proteome</keyword>
<organism evidence="1 2">
    <name type="scientific">Plastoroseomonas hellenica</name>
    <dbReference type="NCBI Taxonomy" id="2687306"/>
    <lineage>
        <taxon>Bacteria</taxon>
        <taxon>Pseudomonadati</taxon>
        <taxon>Pseudomonadota</taxon>
        <taxon>Alphaproteobacteria</taxon>
        <taxon>Acetobacterales</taxon>
        <taxon>Acetobacteraceae</taxon>
        <taxon>Plastoroseomonas</taxon>
    </lineage>
</organism>
<proteinExistence type="predicted"/>
<dbReference type="EMBL" id="JAAGBB010000006">
    <property type="protein sequence ID" value="MBR0663992.1"/>
    <property type="molecule type" value="Genomic_DNA"/>
</dbReference>
<protein>
    <submittedName>
        <fullName evidence="1">Uncharacterized protein</fullName>
    </submittedName>
</protein>
<evidence type="ECO:0000313" key="2">
    <source>
        <dbReference type="Proteomes" id="UP001196870"/>
    </source>
</evidence>